<organism evidence="2 3">
    <name type="scientific">Acidithiobacillus caldus</name>
    <dbReference type="NCBI Taxonomy" id="33059"/>
    <lineage>
        <taxon>Bacteria</taxon>
        <taxon>Pseudomonadati</taxon>
        <taxon>Pseudomonadota</taxon>
        <taxon>Acidithiobacillia</taxon>
        <taxon>Acidithiobacillales</taxon>
        <taxon>Acidithiobacillaceae</taxon>
        <taxon>Acidithiobacillus</taxon>
    </lineage>
</organism>
<proteinExistence type="predicted"/>
<accession>A0A1E7YKA6</accession>
<protein>
    <submittedName>
        <fullName evidence="2">MarR family EPS-associated transcriptional regulator</fullName>
    </submittedName>
</protein>
<dbReference type="EMBL" id="LZYE01000350">
    <property type="protein sequence ID" value="OFC29958.1"/>
    <property type="molecule type" value="Genomic_DNA"/>
</dbReference>
<evidence type="ECO:0000313" key="3">
    <source>
        <dbReference type="Proteomes" id="UP000175616"/>
    </source>
</evidence>
<evidence type="ECO:0000313" key="2">
    <source>
        <dbReference type="EMBL" id="OFC29958.1"/>
    </source>
</evidence>
<dbReference type="NCBIfam" id="TIGR04176">
    <property type="entry name" value="MarR_EPS"/>
    <property type="match status" value="1"/>
</dbReference>
<feature type="coiled-coil region" evidence="1">
    <location>
        <begin position="72"/>
        <end position="109"/>
    </location>
</feature>
<reference evidence="2 3" key="1">
    <citation type="submission" date="2016-06" db="EMBL/GenBank/DDBJ databases">
        <title>Gene turnover analysis identifies the evolutionary adaptation of the extremophile Acidithiobacillus caldus.</title>
        <authorList>
            <person name="Zhang X."/>
        </authorList>
    </citation>
    <scope>NUCLEOTIDE SEQUENCE [LARGE SCALE GENOMIC DNA]</scope>
    <source>
        <strain evidence="2 3">DX</strain>
    </source>
</reference>
<dbReference type="InterPro" id="IPR036388">
    <property type="entry name" value="WH-like_DNA-bd_sf"/>
</dbReference>
<dbReference type="SUPFAM" id="SSF46785">
    <property type="entry name" value="Winged helix' DNA-binding domain"/>
    <property type="match status" value="1"/>
</dbReference>
<gene>
    <name evidence="2" type="ORF">BAE27_12500</name>
</gene>
<dbReference type="AlphaFoldDB" id="A0A1E7YKA6"/>
<sequence length="118" mass="13431">MDDTTRYQLLKLLAERPKSSQRELAVAMGMSLGKTNYCVRALVEKGFVKIGRFRKNPNKSDYAYLLTPAGIQEKARVTLRFLQRKMAEYEALRVEIASLRQEVADVCETRLDVDGESA</sequence>
<comment type="caution">
    <text evidence="2">The sequence shown here is derived from an EMBL/GenBank/DDBJ whole genome shotgun (WGS) entry which is preliminary data.</text>
</comment>
<dbReference type="InterPro" id="IPR026433">
    <property type="entry name" value="MarR_EPS"/>
</dbReference>
<dbReference type="Pfam" id="PF13412">
    <property type="entry name" value="HTH_24"/>
    <property type="match status" value="1"/>
</dbReference>
<evidence type="ECO:0000256" key="1">
    <source>
        <dbReference type="SAM" id="Coils"/>
    </source>
</evidence>
<dbReference type="InterPro" id="IPR036390">
    <property type="entry name" value="WH_DNA-bd_sf"/>
</dbReference>
<dbReference type="Proteomes" id="UP000175616">
    <property type="component" value="Unassembled WGS sequence"/>
</dbReference>
<dbReference type="Gene3D" id="1.10.10.10">
    <property type="entry name" value="Winged helix-like DNA-binding domain superfamily/Winged helix DNA-binding domain"/>
    <property type="match status" value="1"/>
</dbReference>
<keyword evidence="1" id="KW-0175">Coiled coil</keyword>
<name>A0A1E7YKA6_9PROT</name>